<evidence type="ECO:0000313" key="2">
    <source>
        <dbReference type="EMBL" id="ADL35137.1"/>
    </source>
</evidence>
<evidence type="ECO:0000256" key="1">
    <source>
        <dbReference type="SAM" id="Phobius"/>
    </source>
</evidence>
<gene>
    <name evidence="2" type="ordered locus">bpr_I2404</name>
</gene>
<reference evidence="2 3" key="1">
    <citation type="journal article" date="2010" name="PLoS ONE">
        <title>The glycobiome of the rumen bacterium Butyrivibrio proteoclasticus B316(T) highlights adaptation to a polysaccharide-rich environment.</title>
        <authorList>
            <person name="Kelly W.J."/>
            <person name="Leahy S.C."/>
            <person name="Altermann E."/>
            <person name="Yeoman C.J."/>
            <person name="Dunne J.C."/>
            <person name="Kong Z."/>
            <person name="Pacheco D.M."/>
            <person name="Li D."/>
            <person name="Noel S.J."/>
            <person name="Moon C.D."/>
            <person name="Cookson A.L."/>
            <person name="Attwood G.T."/>
        </authorList>
    </citation>
    <scope>NUCLEOTIDE SEQUENCE [LARGE SCALE GENOMIC DNA]</scope>
    <source>
        <strain evidence="3">ATCC 51982 / DSM 14932 / B316</strain>
    </source>
</reference>
<feature type="transmembrane region" description="Helical" evidence="1">
    <location>
        <begin position="12"/>
        <end position="31"/>
    </location>
</feature>
<dbReference type="PANTHER" id="PTHR34989:SF1">
    <property type="entry name" value="PROTEIN HDED"/>
    <property type="match status" value="1"/>
</dbReference>
<proteinExistence type="predicted"/>
<keyword evidence="3" id="KW-1185">Reference proteome</keyword>
<dbReference type="EMBL" id="CP001810">
    <property type="protein sequence ID" value="ADL35137.1"/>
    <property type="molecule type" value="Genomic_DNA"/>
</dbReference>
<name>E0RZM1_BUTPB</name>
<feature type="transmembrane region" description="Helical" evidence="1">
    <location>
        <begin position="96"/>
        <end position="116"/>
    </location>
</feature>
<keyword evidence="1" id="KW-1133">Transmembrane helix</keyword>
<feature type="transmembrane region" description="Helical" evidence="1">
    <location>
        <begin position="37"/>
        <end position="56"/>
    </location>
</feature>
<dbReference type="Proteomes" id="UP000001299">
    <property type="component" value="Chromosome 1"/>
</dbReference>
<dbReference type="PANTHER" id="PTHR34989">
    <property type="entry name" value="PROTEIN HDED"/>
    <property type="match status" value="1"/>
</dbReference>
<feature type="transmembrane region" description="Helical" evidence="1">
    <location>
        <begin position="123"/>
        <end position="144"/>
    </location>
</feature>
<dbReference type="InterPro" id="IPR052712">
    <property type="entry name" value="Acid_resist_chaperone_HdeD"/>
</dbReference>
<dbReference type="KEGG" id="bpb:bpr_I2404"/>
<dbReference type="AlphaFoldDB" id="E0RZM1"/>
<dbReference type="eggNOG" id="COG3247">
    <property type="taxonomic scope" value="Bacteria"/>
</dbReference>
<organism evidence="2 3">
    <name type="scientific">Butyrivibrio proteoclasticus (strain ATCC 51982 / DSM 14932 / B316)</name>
    <name type="common">Clostridium proteoclasticum</name>
    <dbReference type="NCBI Taxonomy" id="515622"/>
    <lineage>
        <taxon>Bacteria</taxon>
        <taxon>Bacillati</taxon>
        <taxon>Bacillota</taxon>
        <taxon>Clostridia</taxon>
        <taxon>Lachnospirales</taxon>
        <taxon>Lachnospiraceae</taxon>
        <taxon>Butyrivibrio</taxon>
    </lineage>
</organism>
<keyword evidence="1" id="KW-0812">Transmembrane</keyword>
<dbReference type="STRING" id="515622.bpr_I2404"/>
<dbReference type="HOGENOM" id="CLU_091585_8_0_9"/>
<protein>
    <recommendedName>
        <fullName evidence="4">DUF308 domain-containing protein</fullName>
    </recommendedName>
</protein>
<feature type="transmembrane region" description="Helical" evidence="1">
    <location>
        <begin position="63"/>
        <end position="84"/>
    </location>
</feature>
<evidence type="ECO:0008006" key="4">
    <source>
        <dbReference type="Google" id="ProtNLM"/>
    </source>
</evidence>
<dbReference type="Pfam" id="PF03729">
    <property type="entry name" value="DUF308"/>
    <property type="match status" value="1"/>
</dbReference>
<dbReference type="InterPro" id="IPR005325">
    <property type="entry name" value="DUF308_memb"/>
</dbReference>
<dbReference type="GO" id="GO:0005886">
    <property type="term" value="C:plasma membrane"/>
    <property type="evidence" value="ECO:0007669"/>
    <property type="project" value="TreeGrafter"/>
</dbReference>
<accession>E0RZM1</accession>
<dbReference type="RefSeq" id="WP_013281790.1">
    <property type="nucleotide sequence ID" value="NC_014387.1"/>
</dbReference>
<feature type="transmembrane region" description="Helical" evidence="1">
    <location>
        <begin position="150"/>
        <end position="174"/>
    </location>
</feature>
<sequence>MKTLKNIRPDYLIRAIVLIVVGIILAVWTAASLDVMARVLAVLLIVIGAVLIITYLVHKEKSFTISGGFVAGIIIAAVGAWIFANPGKFTDFIPKLFGIFILISGLSNLGQTVSLIRYKSTTWWISLIIAFVTVGLGAFLFFNPTNAKEIAVTLIGVFLIIDGVTNLITAVLVGSAAGRVQQEKEAIDVEAVVVEEHQEK</sequence>
<keyword evidence="1" id="KW-0472">Membrane</keyword>
<evidence type="ECO:0000313" key="3">
    <source>
        <dbReference type="Proteomes" id="UP000001299"/>
    </source>
</evidence>